<dbReference type="Proteomes" id="UP001311232">
    <property type="component" value="Unassembled WGS sequence"/>
</dbReference>
<accession>A0AAV9RK53</accession>
<keyword evidence="3" id="KW-1185">Reference proteome</keyword>
<sequence>MDAIHSPSLPIHTLYSRSRYRYPKRGPQTQEVVPFLKGWKQADCPSTSPDYCPNPSDPGPDPEPSFQPQPLSGKGATYKRGVYLGDPQPPTDIEHMPPNPNTINPSPQGHTPADEPHPRKANEDTSTQRKLHTQPPHPHRILSSTTQRATTAMQCHPCLRPQATEQTPPNTVLTMDPLIPHQDRTNSPGQRSLSGSMHLGSAAPIMPPQQKHTTSPPLQPGRNTNQLSSILTAQPIQMLPATPIPSEYDSQRSSTPPNLPNYPANARSPSPGPSPPVHESEICASWVTGLGRPTAPGQAQPASHPSAGTRRAPPLHQPDSDRSPVPSRGPKPQKEVSEKGHHTKQAGQAKPHINHCCTLPGQDPPAD</sequence>
<feature type="compositionally biased region" description="Basic residues" evidence="1">
    <location>
        <begin position="129"/>
        <end position="140"/>
    </location>
</feature>
<feature type="region of interest" description="Disordered" evidence="1">
    <location>
        <begin position="177"/>
        <end position="225"/>
    </location>
</feature>
<protein>
    <submittedName>
        <fullName evidence="2">Uncharacterized protein</fullName>
    </submittedName>
</protein>
<feature type="compositionally biased region" description="Pro residues" evidence="1">
    <location>
        <begin position="55"/>
        <end position="67"/>
    </location>
</feature>
<proteinExistence type="predicted"/>
<organism evidence="2 3">
    <name type="scientific">Crenichthys baileyi</name>
    <name type="common">White River springfish</name>
    <dbReference type="NCBI Taxonomy" id="28760"/>
    <lineage>
        <taxon>Eukaryota</taxon>
        <taxon>Metazoa</taxon>
        <taxon>Chordata</taxon>
        <taxon>Craniata</taxon>
        <taxon>Vertebrata</taxon>
        <taxon>Euteleostomi</taxon>
        <taxon>Actinopterygii</taxon>
        <taxon>Neopterygii</taxon>
        <taxon>Teleostei</taxon>
        <taxon>Neoteleostei</taxon>
        <taxon>Acanthomorphata</taxon>
        <taxon>Ovalentaria</taxon>
        <taxon>Atherinomorphae</taxon>
        <taxon>Cyprinodontiformes</taxon>
        <taxon>Goodeidae</taxon>
        <taxon>Crenichthys</taxon>
    </lineage>
</organism>
<feature type="compositionally biased region" description="Polar residues" evidence="1">
    <location>
        <begin position="185"/>
        <end position="195"/>
    </location>
</feature>
<feature type="region of interest" description="Disordered" evidence="1">
    <location>
        <begin position="31"/>
        <end position="151"/>
    </location>
</feature>
<dbReference type="AlphaFoldDB" id="A0AAV9RK53"/>
<name>A0AAV9RK53_9TELE</name>
<evidence type="ECO:0000256" key="1">
    <source>
        <dbReference type="SAM" id="MobiDB-lite"/>
    </source>
</evidence>
<comment type="caution">
    <text evidence="2">The sequence shown here is derived from an EMBL/GenBank/DDBJ whole genome shotgun (WGS) entry which is preliminary data.</text>
</comment>
<feature type="compositionally biased region" description="Polar residues" evidence="1">
    <location>
        <begin position="210"/>
        <end position="225"/>
    </location>
</feature>
<reference evidence="2 3" key="1">
    <citation type="submission" date="2021-06" db="EMBL/GenBank/DDBJ databases">
        <authorList>
            <person name="Palmer J.M."/>
        </authorList>
    </citation>
    <scope>NUCLEOTIDE SEQUENCE [LARGE SCALE GENOMIC DNA]</scope>
    <source>
        <strain evidence="2 3">MEX-2019</strain>
        <tissue evidence="2">Muscle</tissue>
    </source>
</reference>
<feature type="compositionally biased region" description="Polar residues" evidence="1">
    <location>
        <begin position="142"/>
        <end position="151"/>
    </location>
</feature>
<gene>
    <name evidence="2" type="ORF">CRENBAI_011840</name>
</gene>
<dbReference type="EMBL" id="JAHHUM010001752">
    <property type="protein sequence ID" value="KAK5609318.1"/>
    <property type="molecule type" value="Genomic_DNA"/>
</dbReference>
<feature type="compositionally biased region" description="Basic and acidic residues" evidence="1">
    <location>
        <begin position="112"/>
        <end position="127"/>
    </location>
</feature>
<feature type="region of interest" description="Disordered" evidence="1">
    <location>
        <begin position="241"/>
        <end position="367"/>
    </location>
</feature>
<evidence type="ECO:0000313" key="3">
    <source>
        <dbReference type="Proteomes" id="UP001311232"/>
    </source>
</evidence>
<evidence type="ECO:0000313" key="2">
    <source>
        <dbReference type="EMBL" id="KAK5609318.1"/>
    </source>
</evidence>